<dbReference type="RefSeq" id="WP_086570256.1">
    <property type="nucleotide sequence ID" value="NZ_NGFP01000029.1"/>
</dbReference>
<feature type="compositionally biased region" description="Basic and acidic residues" evidence="1">
    <location>
        <begin position="358"/>
        <end position="374"/>
    </location>
</feature>
<feature type="region of interest" description="Disordered" evidence="1">
    <location>
        <begin position="525"/>
        <end position="578"/>
    </location>
</feature>
<feature type="compositionally biased region" description="Basic and acidic residues" evidence="1">
    <location>
        <begin position="238"/>
        <end position="261"/>
    </location>
</feature>
<keyword evidence="3" id="KW-1185">Reference proteome</keyword>
<feature type="compositionally biased region" description="Basic and acidic residues" evidence="1">
    <location>
        <begin position="150"/>
        <end position="180"/>
    </location>
</feature>
<feature type="region of interest" description="Disordered" evidence="1">
    <location>
        <begin position="404"/>
        <end position="491"/>
    </location>
</feature>
<comment type="caution">
    <text evidence="2">The sequence shown here is derived from an EMBL/GenBank/DDBJ whole genome shotgun (WGS) entry which is preliminary data.</text>
</comment>
<sequence>MGKFDGMDPKLVRDLLSEVNQASKQMRAVEGQVTRLMSGAGLSSQSTHRPSQIADACEVMVRDVSARVALLEKKIKQGSAPPAEPRAGEPKTADSGQDARTDGKSEPKPDSGADGKADPKPDRPKVEDLKPAVPKGDEAPPSREQSSDSGSKDDPKPGSKHDTDSGSKGETGSKGDETSPRKGGSTSEAPRDDPDSRKVNVYDPRTANVDATAPDAKPDTGSKADETSPRDGGSVSEAPRDDPDSRVNVDDTGSKGDETSPRDGGSVSEAPRDDPDSRVVNVDATAPDAKPDTGSKGDETSPRDGGSVSEAPRDDPDSRVVNVDATAPDAKPDTGSKGDERSPRDGGGVSGVDVPDTAGKDHPDDIDQRGDMRPRVVAVDGVQVLQVPLDSPTAAEVAELLKNIEDIPPLEMPGVDGASDTTGTQPDRVDPAAAPPWTGSDTSVPDTVEPDPEQRIQPPGTGEESGTRSAGSAPGSAETPPAETAVGESAARWAADGADVVSVQADPPSTDAIRTLAGNVRDIEPLDMPGVQVPDGETWGEGAWTPMDVGPDGSAGDVDPGDPLQPIPPPGGGRAGGQ</sequence>
<evidence type="ECO:0000256" key="1">
    <source>
        <dbReference type="SAM" id="MobiDB-lite"/>
    </source>
</evidence>
<evidence type="ECO:0000313" key="3">
    <source>
        <dbReference type="Proteomes" id="UP000194761"/>
    </source>
</evidence>
<feature type="region of interest" description="Disordered" evidence="1">
    <location>
        <begin position="73"/>
        <end position="374"/>
    </location>
</feature>
<name>A0A243RU40_9ACTN</name>
<feature type="compositionally biased region" description="Basic and acidic residues" evidence="1">
    <location>
        <begin position="330"/>
        <end position="344"/>
    </location>
</feature>
<feature type="compositionally biased region" description="Basic and acidic residues" evidence="1">
    <location>
        <begin position="216"/>
        <end position="229"/>
    </location>
</feature>
<organism evidence="2 3">
    <name type="scientific">Streptosporangium minutum</name>
    <dbReference type="NCBI Taxonomy" id="569862"/>
    <lineage>
        <taxon>Bacteria</taxon>
        <taxon>Bacillati</taxon>
        <taxon>Actinomycetota</taxon>
        <taxon>Actinomycetes</taxon>
        <taxon>Streptosporangiales</taxon>
        <taxon>Streptosporangiaceae</taxon>
        <taxon>Streptosporangium</taxon>
    </lineage>
</organism>
<dbReference type="AlphaFoldDB" id="A0A243RU40"/>
<proteinExistence type="predicted"/>
<evidence type="ECO:0000313" key="2">
    <source>
        <dbReference type="EMBL" id="OUC97913.1"/>
    </source>
</evidence>
<feature type="compositionally biased region" description="Basic and acidic residues" evidence="1">
    <location>
        <begin position="189"/>
        <end position="200"/>
    </location>
</feature>
<dbReference type="Proteomes" id="UP000194761">
    <property type="component" value="Unassembled WGS sequence"/>
</dbReference>
<feature type="compositionally biased region" description="Basic and acidic residues" evidence="1">
    <location>
        <begin position="86"/>
        <end position="141"/>
    </location>
</feature>
<feature type="compositionally biased region" description="Basic and acidic residues" evidence="1">
    <location>
        <begin position="289"/>
        <end position="302"/>
    </location>
</feature>
<reference evidence="2 3" key="1">
    <citation type="submission" date="2017-05" db="EMBL/GenBank/DDBJ databases">
        <title>Biotechnological potential of actinobacteria isolated from South African environments.</title>
        <authorList>
            <person name="Le Roes-Hill M."/>
            <person name="Prins A."/>
            <person name="Durrell K.A."/>
        </authorList>
    </citation>
    <scope>NUCLEOTIDE SEQUENCE [LARGE SCALE GENOMIC DNA]</scope>
    <source>
        <strain evidence="2">M26</strain>
    </source>
</reference>
<protein>
    <submittedName>
        <fullName evidence="2">Uncharacterized protein</fullName>
    </submittedName>
</protein>
<gene>
    <name evidence="2" type="ORF">CA984_09195</name>
</gene>
<dbReference type="EMBL" id="NGFP01000029">
    <property type="protein sequence ID" value="OUC97913.1"/>
    <property type="molecule type" value="Genomic_DNA"/>
</dbReference>
<accession>A0A243RU40</accession>